<proteinExistence type="predicted"/>
<evidence type="ECO:0000313" key="6">
    <source>
        <dbReference type="Proteomes" id="UP000596077"/>
    </source>
</evidence>
<accession>A0A7T7K763</accession>
<keyword evidence="6" id="KW-1185">Reference proteome</keyword>
<dbReference type="GO" id="GO:0098015">
    <property type="term" value="C:virus tail"/>
    <property type="evidence" value="ECO:0007669"/>
    <property type="project" value="UniProtKB-KW"/>
</dbReference>
<dbReference type="Pfam" id="PF03906">
    <property type="entry name" value="Phage_T7_tail"/>
    <property type="match status" value="1"/>
</dbReference>
<evidence type="ECO:0000259" key="4">
    <source>
        <dbReference type="Pfam" id="PF03906"/>
    </source>
</evidence>
<reference evidence="5 6" key="1">
    <citation type="submission" date="2020-09" db="EMBL/GenBank/DDBJ databases">
        <authorList>
            <person name="Ford S."/>
            <person name="Moeskjaer S."/>
            <person name="Young P."/>
            <person name="Santamaria R.I."/>
            <person name="Harrison E."/>
        </authorList>
    </citation>
    <scope>NUCLEOTIDE SEQUENCE [LARGE SCALE GENOMIC DNA]</scope>
</reference>
<evidence type="ECO:0000256" key="3">
    <source>
        <dbReference type="ARBA" id="ARBA00022844"/>
    </source>
</evidence>
<protein>
    <recommendedName>
        <fullName evidence="4">Bacteriophage T7 tail fibre protein-like N-terminal domain-containing protein</fullName>
    </recommendedName>
</protein>
<evidence type="ECO:0000256" key="1">
    <source>
        <dbReference type="ARBA" id="ARBA00004328"/>
    </source>
</evidence>
<comment type="subcellular location">
    <subcellularLocation>
        <location evidence="1">Virion</location>
    </subcellularLocation>
</comment>
<organism evidence="5 6">
    <name type="scientific">Rhizobium phage vB_RleA_TRX32-1</name>
    <dbReference type="NCBI Taxonomy" id="2777321"/>
    <lineage>
        <taxon>Viruses</taxon>
        <taxon>Duplodnaviria</taxon>
        <taxon>Heunggongvirae</taxon>
        <taxon>Uroviricota</taxon>
        <taxon>Caudoviricetes</taxon>
        <taxon>Autographivirales</taxon>
        <taxon>Paadamvirus</taxon>
        <taxon>Paadamvirus TRX321</taxon>
    </lineage>
</organism>
<feature type="domain" description="Bacteriophage T7 tail fibre protein-like N-terminal" evidence="4">
    <location>
        <begin position="4"/>
        <end position="118"/>
    </location>
</feature>
<name>A0A7T7K763_9CAUD</name>
<dbReference type="Proteomes" id="UP000596077">
    <property type="component" value="Genome"/>
</dbReference>
<evidence type="ECO:0000313" key="5">
    <source>
        <dbReference type="EMBL" id="QQM14036.1"/>
    </source>
</evidence>
<keyword evidence="3" id="KW-0946">Virion</keyword>
<keyword evidence="2" id="KW-1227">Viral tail protein</keyword>
<dbReference type="EMBL" id="MW023914">
    <property type="protein sequence ID" value="QQM14036.1"/>
    <property type="molecule type" value="Genomic_DNA"/>
</dbReference>
<evidence type="ECO:0000256" key="2">
    <source>
        <dbReference type="ARBA" id="ARBA00022732"/>
    </source>
</evidence>
<sequence>MALAYAQSLGDGVTNTFSVPFPYISKNHVQVKVDGVAVPYTWLSDTSIQLSPAPAADKIVDRRRVTPRDTLLVDFVDGSTLVESDLDLSALQVFYLAQESFDLGESSLGVTDDGSFSALGRRISNVLTPTLPNDVATKQFVETGVASGVTVATQKASEASASAVAAALSETNAAGSATSANASKITATTKAGEAAMSATNAAGAATTASTKASEAAASAVEAQGYRDTAATKASEAAASAAAAAMFDPSTFYTKTEINTFLGGKLDKTGGTLTGDVTIQKANPSLVLDHTGVNKWGILSAANGSLSIQKLNGTIVNALTIGADGAISTALLGDLNSRIESRATAWANDRVANLAFRKVSSSSFNVPDNGLMMCPAGAVLTGMNMQGTSNNPAMHYHYLQSFDPVRGWVTFSGS</sequence>
<dbReference type="InterPro" id="IPR005604">
    <property type="entry name" value="Phage_T7_tail_fibre-like_N"/>
</dbReference>